<dbReference type="EMBL" id="NAJN01000121">
    <property type="protein sequence ID" value="TKA78930.1"/>
    <property type="molecule type" value="Genomic_DNA"/>
</dbReference>
<accession>A0A4U0XNK9</accession>
<dbReference type="GO" id="GO:0046982">
    <property type="term" value="F:protein heterodimerization activity"/>
    <property type="evidence" value="ECO:0007669"/>
    <property type="project" value="InterPro"/>
</dbReference>
<proteinExistence type="predicted"/>
<gene>
    <name evidence="1" type="ORF">B0A49_02369</name>
</gene>
<organism evidence="1 2">
    <name type="scientific">Cryomyces minteri</name>
    <dbReference type="NCBI Taxonomy" id="331657"/>
    <lineage>
        <taxon>Eukaryota</taxon>
        <taxon>Fungi</taxon>
        <taxon>Dikarya</taxon>
        <taxon>Ascomycota</taxon>
        <taxon>Pezizomycotina</taxon>
        <taxon>Dothideomycetes</taxon>
        <taxon>Dothideomycetes incertae sedis</taxon>
        <taxon>Cryomyces</taxon>
    </lineage>
</organism>
<name>A0A4U0XNK9_9PEZI</name>
<dbReference type="OrthoDB" id="3919494at2759"/>
<evidence type="ECO:0000313" key="2">
    <source>
        <dbReference type="Proteomes" id="UP000308768"/>
    </source>
</evidence>
<keyword evidence="2" id="KW-1185">Reference proteome</keyword>
<dbReference type="AlphaFoldDB" id="A0A4U0XNK9"/>
<dbReference type="SUPFAM" id="SSF47113">
    <property type="entry name" value="Histone-fold"/>
    <property type="match status" value="1"/>
</dbReference>
<protein>
    <recommendedName>
        <fullName evidence="3">Histone H4</fullName>
    </recommendedName>
</protein>
<sequence length="84" mass="8949">MTSRSGKPGLVSSVMNAFGVGSQSKTGTGGKGLGKTKLANCYMILRQAISILESRERKTVTVSDVVFVLRRLGTPVYGFGLPER</sequence>
<comment type="caution">
    <text evidence="1">The sequence shown here is derived from an EMBL/GenBank/DDBJ whole genome shotgun (WGS) entry which is preliminary data.</text>
</comment>
<evidence type="ECO:0000313" key="1">
    <source>
        <dbReference type="EMBL" id="TKA78930.1"/>
    </source>
</evidence>
<dbReference type="Proteomes" id="UP000308768">
    <property type="component" value="Unassembled WGS sequence"/>
</dbReference>
<reference evidence="1 2" key="1">
    <citation type="submission" date="2017-03" db="EMBL/GenBank/DDBJ databases">
        <title>Genomes of endolithic fungi from Antarctica.</title>
        <authorList>
            <person name="Coleine C."/>
            <person name="Masonjones S."/>
            <person name="Stajich J.E."/>
        </authorList>
    </citation>
    <scope>NUCLEOTIDE SEQUENCE [LARGE SCALE GENOMIC DNA]</scope>
    <source>
        <strain evidence="1 2">CCFEE 5187</strain>
    </source>
</reference>
<dbReference type="Gene3D" id="1.10.20.10">
    <property type="entry name" value="Histone, subunit A"/>
    <property type="match status" value="1"/>
</dbReference>
<dbReference type="InterPro" id="IPR009072">
    <property type="entry name" value="Histone-fold"/>
</dbReference>
<evidence type="ECO:0008006" key="3">
    <source>
        <dbReference type="Google" id="ProtNLM"/>
    </source>
</evidence>